<dbReference type="Pfam" id="PF00512">
    <property type="entry name" value="HisKA"/>
    <property type="match status" value="1"/>
</dbReference>
<dbReference type="Pfam" id="PF13185">
    <property type="entry name" value="GAF_2"/>
    <property type="match status" value="1"/>
</dbReference>
<dbReference type="SUPFAM" id="SSF55781">
    <property type="entry name" value="GAF domain-like"/>
    <property type="match status" value="1"/>
</dbReference>
<dbReference type="CDD" id="cd00082">
    <property type="entry name" value="HisKA"/>
    <property type="match status" value="1"/>
</dbReference>
<feature type="region of interest" description="Disordered" evidence="1">
    <location>
        <begin position="373"/>
        <end position="411"/>
    </location>
</feature>
<dbReference type="GO" id="GO:0000155">
    <property type="term" value="F:phosphorelay sensor kinase activity"/>
    <property type="evidence" value="ECO:0007669"/>
    <property type="project" value="InterPro"/>
</dbReference>
<comment type="caution">
    <text evidence="4">The sequence shown here is derived from an EMBL/GenBank/DDBJ whole genome shotgun (WGS) entry which is preliminary data.</text>
</comment>
<dbReference type="EMBL" id="JACQAY010000276">
    <property type="protein sequence ID" value="MBI3540268.1"/>
    <property type="molecule type" value="Genomic_DNA"/>
</dbReference>
<proteinExistence type="predicted"/>
<evidence type="ECO:0000259" key="2">
    <source>
        <dbReference type="SMART" id="SM00065"/>
    </source>
</evidence>
<evidence type="ECO:0000256" key="1">
    <source>
        <dbReference type="SAM" id="MobiDB-lite"/>
    </source>
</evidence>
<dbReference type="Proteomes" id="UP000807850">
    <property type="component" value="Unassembled WGS sequence"/>
</dbReference>
<feature type="domain" description="GAF" evidence="2">
    <location>
        <begin position="132"/>
        <end position="280"/>
    </location>
</feature>
<protein>
    <submittedName>
        <fullName evidence="4">GAF domain-containing protein</fullName>
    </submittedName>
</protein>
<feature type="domain" description="Signal transduction histidine kinase dimerisation/phosphoacceptor" evidence="3">
    <location>
        <begin position="301"/>
        <end position="368"/>
    </location>
</feature>
<gene>
    <name evidence="4" type="ORF">HY076_08355</name>
</gene>
<dbReference type="InterPro" id="IPR003018">
    <property type="entry name" value="GAF"/>
</dbReference>
<dbReference type="SMART" id="SM00388">
    <property type="entry name" value="HisKA"/>
    <property type="match status" value="1"/>
</dbReference>
<accession>A0A9D6L7C7</accession>
<evidence type="ECO:0000259" key="3">
    <source>
        <dbReference type="SMART" id="SM00388"/>
    </source>
</evidence>
<name>A0A9D6L7C7_UNCEI</name>
<dbReference type="InterPro" id="IPR029016">
    <property type="entry name" value="GAF-like_dom_sf"/>
</dbReference>
<dbReference type="SUPFAM" id="SSF47384">
    <property type="entry name" value="Homodimeric domain of signal transducing histidine kinase"/>
    <property type="match status" value="1"/>
</dbReference>
<dbReference type="Gene3D" id="1.10.287.130">
    <property type="match status" value="1"/>
</dbReference>
<dbReference type="AlphaFoldDB" id="A0A9D6L7C7"/>
<sequence>MTGAAMIEFLPDPLLIVLGNGETERANQAMRDLAAAHGLKPDLKSLFGRDALALLERARRDGAAIGFLPLHIAQSDKLVYRVSLRRMGQIERTIATFTDMTREYAWREQLGTRNRELGVLNDIGAALSSTLELDTVAERIYEQASRILNTENFYIALHDAETDTIAFPIRIENRQRLQSIAPRPPQNGLTEYVIRTDKPQLMNGDVRELAHALGLAPIGRPSQSWLGVPLIADGHAIGVIALQDHGGAKRYDEHDMEVLTLIAGQAAAAVRNAQLLASARVTYQELRDTQATLIEAERLRSVAETVGALNHEINNPLTAIAGNAQLLLRRAEDLPGDAAEKIGRMLEAAWRIQAVTSKMANLIHATSKRYPGNETILDVSGSTARDAPVDPPPGADAARDDDPDAPAEGAA</sequence>
<organism evidence="4 5">
    <name type="scientific">Eiseniibacteriota bacterium</name>
    <dbReference type="NCBI Taxonomy" id="2212470"/>
    <lineage>
        <taxon>Bacteria</taxon>
        <taxon>Candidatus Eiseniibacteriota</taxon>
    </lineage>
</organism>
<evidence type="ECO:0000313" key="5">
    <source>
        <dbReference type="Proteomes" id="UP000807850"/>
    </source>
</evidence>
<evidence type="ECO:0000313" key="4">
    <source>
        <dbReference type="EMBL" id="MBI3540268.1"/>
    </source>
</evidence>
<dbReference type="SMART" id="SM00065">
    <property type="entry name" value="GAF"/>
    <property type="match status" value="1"/>
</dbReference>
<dbReference type="InterPro" id="IPR003661">
    <property type="entry name" value="HisK_dim/P_dom"/>
</dbReference>
<reference evidence="4" key="1">
    <citation type="submission" date="2020-07" db="EMBL/GenBank/DDBJ databases">
        <title>Huge and variable diversity of episymbiotic CPR bacteria and DPANN archaea in groundwater ecosystems.</title>
        <authorList>
            <person name="He C.Y."/>
            <person name="Keren R."/>
            <person name="Whittaker M."/>
            <person name="Farag I.F."/>
            <person name="Doudna J."/>
            <person name="Cate J.H.D."/>
            <person name="Banfield J.F."/>
        </authorList>
    </citation>
    <scope>NUCLEOTIDE SEQUENCE</scope>
    <source>
        <strain evidence="4">NC_groundwater_928_Pr1_S-0.2um_72_17</strain>
    </source>
</reference>
<dbReference type="Gene3D" id="3.30.450.40">
    <property type="match status" value="1"/>
</dbReference>
<dbReference type="InterPro" id="IPR036097">
    <property type="entry name" value="HisK_dim/P_sf"/>
</dbReference>